<accession>A0A8W8N938</accession>
<feature type="domain" description="Cadherin" evidence="11">
    <location>
        <begin position="1198"/>
        <end position="1300"/>
    </location>
</feature>
<dbReference type="SUPFAM" id="SSF49313">
    <property type="entry name" value="Cadherin-like"/>
    <property type="match status" value="10"/>
</dbReference>
<dbReference type="GO" id="GO:0005886">
    <property type="term" value="C:plasma membrane"/>
    <property type="evidence" value="ECO:0007669"/>
    <property type="project" value="UniProtKB-SubCell"/>
</dbReference>
<feature type="region of interest" description="Disordered" evidence="8">
    <location>
        <begin position="1449"/>
        <end position="1495"/>
    </location>
</feature>
<evidence type="ECO:0000256" key="2">
    <source>
        <dbReference type="ARBA" id="ARBA00022692"/>
    </source>
</evidence>
<evidence type="ECO:0000256" key="10">
    <source>
        <dbReference type="SAM" id="SignalP"/>
    </source>
</evidence>
<evidence type="ECO:0000259" key="11">
    <source>
        <dbReference type="PROSITE" id="PS50268"/>
    </source>
</evidence>
<feature type="region of interest" description="Disordered" evidence="8">
    <location>
        <begin position="1520"/>
        <end position="1559"/>
    </location>
</feature>
<protein>
    <recommendedName>
        <fullName evidence="11">Cadherin domain-containing protein</fullName>
    </recommendedName>
</protein>
<feature type="compositionally biased region" description="Low complexity" evidence="8">
    <location>
        <begin position="1527"/>
        <end position="1538"/>
    </location>
</feature>
<keyword evidence="2 9" id="KW-0812">Transmembrane</keyword>
<keyword evidence="4 7" id="KW-0106">Calcium</keyword>
<evidence type="ECO:0000256" key="6">
    <source>
        <dbReference type="ARBA" id="ARBA00023136"/>
    </source>
</evidence>
<dbReference type="CDD" id="cd11304">
    <property type="entry name" value="Cadherin_repeat"/>
    <property type="match status" value="9"/>
</dbReference>
<dbReference type="PANTHER" id="PTHR24026">
    <property type="entry name" value="FAT ATYPICAL CADHERIN-RELATED"/>
    <property type="match status" value="1"/>
</dbReference>
<dbReference type="GO" id="GO:0005509">
    <property type="term" value="F:calcium ion binding"/>
    <property type="evidence" value="ECO:0007669"/>
    <property type="project" value="UniProtKB-UniRule"/>
</dbReference>
<evidence type="ECO:0000256" key="4">
    <source>
        <dbReference type="ARBA" id="ARBA00022837"/>
    </source>
</evidence>
<feature type="signal peptide" evidence="10">
    <location>
        <begin position="1"/>
        <end position="18"/>
    </location>
</feature>
<dbReference type="InterPro" id="IPR002126">
    <property type="entry name" value="Cadherin-like_dom"/>
</dbReference>
<feature type="domain" description="Cadherin" evidence="11">
    <location>
        <begin position="685"/>
        <end position="787"/>
    </location>
</feature>
<dbReference type="Gene3D" id="2.60.40.60">
    <property type="entry name" value="Cadherins"/>
    <property type="match status" value="10"/>
</dbReference>
<keyword evidence="3" id="KW-0677">Repeat</keyword>
<keyword evidence="6 9" id="KW-0472">Membrane</keyword>
<feature type="domain" description="Cadherin" evidence="11">
    <location>
        <begin position="889"/>
        <end position="992"/>
    </location>
</feature>
<keyword evidence="10" id="KW-0732">Signal</keyword>
<dbReference type="Pfam" id="PF17803">
    <property type="entry name" value="Cadherin_4"/>
    <property type="match status" value="1"/>
</dbReference>
<name>A0A8W8N938_MAGGI</name>
<dbReference type="InterPro" id="IPR020894">
    <property type="entry name" value="Cadherin_CS"/>
</dbReference>
<feature type="domain" description="Cadherin" evidence="11">
    <location>
        <begin position="1309"/>
        <end position="1403"/>
    </location>
</feature>
<proteinExistence type="predicted"/>
<evidence type="ECO:0000256" key="1">
    <source>
        <dbReference type="ARBA" id="ARBA00004370"/>
    </source>
</evidence>
<feature type="domain" description="Cadherin" evidence="11">
    <location>
        <begin position="788"/>
        <end position="888"/>
    </location>
</feature>
<evidence type="ECO:0000256" key="7">
    <source>
        <dbReference type="PROSITE-ProRule" id="PRU00043"/>
    </source>
</evidence>
<dbReference type="PRINTS" id="PR00205">
    <property type="entry name" value="CADHERIN"/>
</dbReference>
<evidence type="ECO:0000313" key="13">
    <source>
        <dbReference type="Proteomes" id="UP000005408"/>
    </source>
</evidence>
<feature type="domain" description="Cadherin" evidence="11">
    <location>
        <begin position="1002"/>
        <end position="1093"/>
    </location>
</feature>
<dbReference type="PROSITE" id="PS50268">
    <property type="entry name" value="CADHERIN_2"/>
    <property type="match status" value="9"/>
</dbReference>
<evidence type="ECO:0000313" key="12">
    <source>
        <dbReference type="EnsemblMetazoa" id="G5853.1:cds"/>
    </source>
</evidence>
<evidence type="ECO:0000256" key="9">
    <source>
        <dbReference type="SAM" id="Phobius"/>
    </source>
</evidence>
<dbReference type="InterPro" id="IPR040853">
    <property type="entry name" value="RapA2_cadherin-like"/>
</dbReference>
<sequence length="1559" mass="168113">MISKCLVFAVFFVRCGLAAVCTTEDYTGHEKALTKKDTFEGGNFNRGHLMLDSLYTVPCCGEVQQWEMYVEQPGRVQLQIWRGTASGYQLVGQNNFTLTSDEGSGVRAGLKEQYLPIIPEQRIQVQANDVIGWATPDDEIIPYKREGSGSLVIQESMADVAVGGEFDWSTGTLINKRYYAIKAILAPGNGPEMSAFPTSITLSHTTALGTIIYTPVLTSMSGTFSLTSSGEFAIDINSGVVTLSAPVAVGSYSLSVSVTDSCGRSQTQSFIVISTNDAPTISGLPFSNDLHENTILETSLHTFSTTDNDGDSFTCAIENTFGIFLLKSNLTGSIIGYEIYSKSSPGLSYAAVSTYTLNISCSDGIDTSSEIFIVYILQNVAPSFTNLPSSTTISAKSTLIGTTVYSVQYSDPDSSSLTLSSSCSPLPCPFSVASDGTITCTTDLKGETTVSYSLEFHVKDSLVSTGAGTLTIHLSALNTAPVIQNLPQTLFISEHLSVASLIYQISVYDPDVTDVLSTTFTVQPSSGALLFETNTTDLTVHYGASLNYEALTAYNYTIYVAVSDGIFSDASYLTISVLDENEPPNVNLDTYYITVDEGQKDTPLPAVGFVVTDEDIGDSYTYAITDGPNFVINATTGIISFAMDIEVTVTSTFNITLQVTDSGGLFDTCVVVVTIRNVNRKPYFTNLPVTLSFPENTASGTQLYVLGVVDESLASTSVSCSITPVLATNQFSYNDTDRKLNLAEGFNFDYETTTMYNLTFEANDGSITSDSAILCLEITNVNEAPKFQSPVYYITFNENASGSTLPSIAYNVNDPDAGDTLTYSLLTGDYVTKLGIDSGTGQMHLTADLYIDYTLSTNTTVQVTDTNGLSSTAVVEMTIVNVNRVPYFLNLPFTLNVAENIPSGTVVYDVTARDDDTTDVLTYTVAFVPKYASALLQFDSTGNTIKLRDNATLNYQLLNQVVASVTVQDLSGATVTSNLTVNIDNVNEPPVFSSNLYFGEVDDGTLGLPVTVLISATDPDITDVLSYSIVSQSTAGIFSINTTSGELSTAVDDAYYRTFGNCTLLVQVQDQFGAYDQTTVVITVNHVNTRPEIANFTGSYEISEALPVGSLLSIFSVTDPDSLDIITKRISWDPASGVDKFSLSFSSRQLYIYLNEVVDYEVQSTYNLTLIFNDGYEDSPSYQVAYSVGDVNEAPSFQYNTYNVKVNESDAGTIIDFDVVYSDPDIGDTTTCEIFSGNDNLYFDILSSTCALSLAKNYDIDTSLPSTHSLIVKVVDSKGLSATTSVNIEVLDINDNAPQFEGPELVEFVYSDSLIGSQVQKLSVSDKDSSLNAQLTCSMDSSHAASQFALAGDCTIYQTESLEGMAEGSEINFTAVVKDAGNPSLSSTALVRIIIRGTEKPATTAASSGGLNFTDWEVLLICGAIGLVGLLGLINAVMMYRKGCCKKLPTGKDSSKVSEKVEDKPEEIKNRPNSSQNTRRKTRRAPSLPLTTPKMETVSVSNARCEDLERILTPTDISFNDGFETGRSSISSDRSFPSFPRPSRRISDVLGPRSNFDYV</sequence>
<dbReference type="GO" id="GO:0007156">
    <property type="term" value="P:homophilic cell adhesion via plasma membrane adhesion molecules"/>
    <property type="evidence" value="ECO:0007669"/>
    <property type="project" value="InterPro"/>
</dbReference>
<dbReference type="SMART" id="SM00112">
    <property type="entry name" value="CA"/>
    <property type="match status" value="9"/>
</dbReference>
<feature type="domain" description="Cadherin" evidence="11">
    <location>
        <begin position="587"/>
        <end position="684"/>
    </location>
</feature>
<dbReference type="InterPro" id="IPR015919">
    <property type="entry name" value="Cadherin-like_sf"/>
</dbReference>
<comment type="subcellular location">
    <subcellularLocation>
        <location evidence="1">Membrane</location>
    </subcellularLocation>
</comment>
<feature type="compositionally biased region" description="Basic and acidic residues" evidence="8">
    <location>
        <begin position="1453"/>
        <end position="1470"/>
    </location>
</feature>
<dbReference type="PROSITE" id="PS00232">
    <property type="entry name" value="CADHERIN_1"/>
    <property type="match status" value="1"/>
</dbReference>
<evidence type="ECO:0000256" key="5">
    <source>
        <dbReference type="ARBA" id="ARBA00022989"/>
    </source>
</evidence>
<feature type="transmembrane region" description="Helical" evidence="9">
    <location>
        <begin position="1418"/>
        <end position="1438"/>
    </location>
</feature>
<feature type="chain" id="PRO_5036442875" description="Cadherin domain-containing protein" evidence="10">
    <location>
        <begin position="19"/>
        <end position="1559"/>
    </location>
</feature>
<dbReference type="EnsemblMetazoa" id="G5853.1">
    <property type="protein sequence ID" value="G5853.1:cds"/>
    <property type="gene ID" value="G5853"/>
</dbReference>
<dbReference type="Proteomes" id="UP000005408">
    <property type="component" value="Unassembled WGS sequence"/>
</dbReference>
<keyword evidence="5 9" id="KW-1133">Transmembrane helix</keyword>
<feature type="domain" description="Cadherin" evidence="11">
    <location>
        <begin position="1101"/>
        <end position="1197"/>
    </location>
</feature>
<keyword evidence="13" id="KW-1185">Reference proteome</keyword>
<evidence type="ECO:0000256" key="3">
    <source>
        <dbReference type="ARBA" id="ARBA00022737"/>
    </source>
</evidence>
<evidence type="ECO:0000256" key="8">
    <source>
        <dbReference type="SAM" id="MobiDB-lite"/>
    </source>
</evidence>
<organism evidence="12 13">
    <name type="scientific">Magallana gigas</name>
    <name type="common">Pacific oyster</name>
    <name type="synonym">Crassostrea gigas</name>
    <dbReference type="NCBI Taxonomy" id="29159"/>
    <lineage>
        <taxon>Eukaryota</taxon>
        <taxon>Metazoa</taxon>
        <taxon>Spiralia</taxon>
        <taxon>Lophotrochozoa</taxon>
        <taxon>Mollusca</taxon>
        <taxon>Bivalvia</taxon>
        <taxon>Autobranchia</taxon>
        <taxon>Pteriomorphia</taxon>
        <taxon>Ostreida</taxon>
        <taxon>Ostreoidea</taxon>
        <taxon>Ostreidae</taxon>
        <taxon>Magallana</taxon>
    </lineage>
</organism>
<feature type="domain" description="Cadherin" evidence="11">
    <location>
        <begin position="484"/>
        <end position="586"/>
    </location>
</feature>
<dbReference type="PANTHER" id="PTHR24026:SF126">
    <property type="entry name" value="PROTOCADHERIN FAT 4"/>
    <property type="match status" value="1"/>
</dbReference>
<reference evidence="12" key="1">
    <citation type="submission" date="2022-08" db="UniProtKB">
        <authorList>
            <consortium name="EnsemblMetazoa"/>
        </authorList>
    </citation>
    <scope>IDENTIFICATION</scope>
    <source>
        <strain evidence="12">05x7-T-G4-1.051#20</strain>
    </source>
</reference>